<evidence type="ECO:0000313" key="9">
    <source>
        <dbReference type="RefSeq" id="XP_035825915.1"/>
    </source>
</evidence>
<comment type="subcellular location">
    <subcellularLocation>
        <location evidence="1">Cell projection</location>
        <location evidence="1">Cilium</location>
    </subcellularLocation>
    <subcellularLocation>
        <location evidence="2">Cytoplasm</location>
    </subcellularLocation>
</comment>
<evidence type="ECO:0000256" key="1">
    <source>
        <dbReference type="ARBA" id="ARBA00004138"/>
    </source>
</evidence>
<evidence type="ECO:0000256" key="6">
    <source>
        <dbReference type="SAM" id="MobiDB-lite"/>
    </source>
</evidence>
<feature type="compositionally biased region" description="Polar residues" evidence="6">
    <location>
        <begin position="1509"/>
        <end position="1519"/>
    </location>
</feature>
<dbReference type="Gene3D" id="2.60.40.10">
    <property type="entry name" value="Immunoglobulins"/>
    <property type="match status" value="7"/>
</dbReference>
<dbReference type="InterPro" id="IPR013783">
    <property type="entry name" value="Ig-like_fold"/>
</dbReference>
<evidence type="ECO:0000256" key="2">
    <source>
        <dbReference type="ARBA" id="ARBA00004496"/>
    </source>
</evidence>
<feature type="region of interest" description="Disordered" evidence="6">
    <location>
        <begin position="1479"/>
        <end position="1567"/>
    </location>
</feature>
<accession>A0ABM1VU23</accession>
<organism evidence="8 9">
    <name type="scientific">Aplysia californica</name>
    <name type="common">California sea hare</name>
    <dbReference type="NCBI Taxonomy" id="6500"/>
    <lineage>
        <taxon>Eukaryota</taxon>
        <taxon>Metazoa</taxon>
        <taxon>Spiralia</taxon>
        <taxon>Lophotrochozoa</taxon>
        <taxon>Mollusca</taxon>
        <taxon>Gastropoda</taxon>
        <taxon>Heterobranchia</taxon>
        <taxon>Euthyneura</taxon>
        <taxon>Tectipleura</taxon>
        <taxon>Aplysiida</taxon>
        <taxon>Aplysioidea</taxon>
        <taxon>Aplysiidae</taxon>
        <taxon>Aplysia</taxon>
    </lineage>
</organism>
<dbReference type="RefSeq" id="XP_035825915.1">
    <property type="nucleotide sequence ID" value="XM_035970022.1"/>
</dbReference>
<evidence type="ECO:0000256" key="4">
    <source>
        <dbReference type="ARBA" id="ARBA00023069"/>
    </source>
</evidence>
<dbReference type="GeneID" id="101855563"/>
<name>A0ABM1VU23_APLCA</name>
<protein>
    <submittedName>
        <fullName evidence="9">Cilia- and flagella-associated protein 47</fullName>
    </submittedName>
</protein>
<evidence type="ECO:0000313" key="8">
    <source>
        <dbReference type="Proteomes" id="UP000694888"/>
    </source>
</evidence>
<dbReference type="PANTHER" id="PTHR45912:SF3">
    <property type="entry name" value="CILIA- AND FLAGELLA-ASSOCIATED PROTEIN 47"/>
    <property type="match status" value="1"/>
</dbReference>
<sequence>MEGDVFGVRIIPSVLQFFNTKPKTRFELPITVKNVSKSSKNIRYYGPKSELDLEDEFAPTCATSSFSLKVKNPEEPVASGLAVSAVVYYESNLEGEEKDRIVLTVDGNVIEVPIFAHPCQPIMDFDDEVDFGTVVANSKVVAKEITLTNSGSKNGDFKVKYPGDKPIAIIPNSGTIPPYSEQKIKVEYVTRISGKFAEEAEVYLEGKEMTKLKIRGFVTERALELLSYTGDNSKVQCIRFGNTYYGTDRTECAMLYNNGPEPVNFVAVVDEDAIAQELGIDLTQTTTAALAEEGEDKSRRGHTNEITSLITAIPNQGILKPYQKVPIFFRFSPRWHASRQGWKSQVCPPPRKDFALFMRLQIIGSSNGFISDHENALKGNKSNVEGVYAEVALTGTALPILLNISPAAKFDFGECPVGEHADILCTIKNESNILPALFEFRRIAHFTAHPPNGKILPGQTQDVIFSFAPKQAGSFKPEQLLDVLGQVADKRNPTVSHAQVIYTLPVKLMGKSNPITVVPKPKFNKGLTPYISNEVGMFVETMYEDVKDDDLRNAVAGATKTKLHKLKHRGVRSADYERDIERKVAFPNDRAQSIRPFDRKEGYQTLFTGTHRHNYIDPDYAYDDIDIEKRVKHRSGYVQNLHRMRERRLSKKQKKEFLVSNNSMDIGIKTAAGIFPKKLTQDEITPDPATPLPPNAEWKLLSTKELAEAEKVAVSKVCDGLSAVPTTLEEKRDCKRWLTPQQLHQIIVGPPTIDFGQICLRSCCQRELNVVNNLDQYIHIVAEIDCRELRQSSPLSQVLPPRSKAVIPIIFESSTRGRFQRSVMYTINGFYKHHVTVLAEVVPVAVELSTTRLVLKPAPGMPVEAGFRGVITLNNKLNYPAEFTWSPDLGEKGTAFSIRPATGVVDPGTDLDCEVVWHPSFMAPEDGSFTLLVNGGESRKLTCRAELGSTNVYFLDQRISFGAAPVNLTTVVSAILHNAGNNHAYFQVSDPNPLPGLTVSPVHGAVPVGGSTEIRVALTPDSIMKFDTRVQVAIKGGKTLELRIGGTVEGPDVSIDVASFNFGGVYCGSSATMPFRLENKAITKCRLEFDLTRYKDFSLAFPGCQSQEDYNYQLLNPGMASVTLEPEEIIEGEITFTPTQVAAYDFVMPVVVNHLGAPSPAPTPFPPTPAPSNKNSIQHIVNPRPMPVTVATPRKQVIATALRQPLQLGTNRLEFLLPSNFHDISTNITMGSTKFNEQAILVINNSNTKLTWGFDLTRAGKVLDTGVFKFLHEQGVPFISQSESQGIEGELEPGMTQTVLVNFCPERSGRYQAVIPVVINSEWDKPFQFLEIYGELKAPEIWFDPHSIVLTPVPLMTEVSAEFTLLASHYRKLNKITVVLPEIECEDETKITPLSVDFLQGPEIKPCSGTEGQVDPFALPCKVVFSSPKPVSFSQPIIFSDEEGNTFSLQVTATADNCLLTCYPFLALHRGDHQIVCEQGSSPKGRKLMSKKKEGSGSGGSGEAVFVPCTTSNPGNSRPSTSATSSNFQISSSSYESSTSLTDSSGSTTPGPREGAMNKPPTGSDFLSHKNFEAAARSAGSAMFPDEDSEEGMFHMEVLMAGQRWFSSQGWPGGPYPILIPETLRTAISKKTAAEPAKNKEESDSKTNLKPGAKQRGKASFNKLAKTIYDMINYLSGRSVPGIPINSPLPADPVERVKQIYWQHCTLLTFLRCQGACVSAIQPEYLMSPGDFVLWRQLQRSVKMELLQQGQVKEAEKIRIDDDVEEEVFEAISKRMWTDVLLQILKVLVLAKVTPKTLKSLTSFDKDLAMPTVNPDPLSSNIYSVAERILLAWMNHHYEHYRAQVWQDCPKGGVPPSRWIVNFDYDLMDGLVIASLLGAHMPFLIKSHLEGMYTHPTTAEQCLHNALKVVNAMRYAGVDYDIQAIDITDPNPIPLLLLVVHLYQRLPQYLPKATMEFTGSLHNTVTRQVKVSNTSPKNLVYHVLIAGRDARDFSVPKGSMVTIPPKSTLPLSVEFKSRFLRPAEAVLVLVGRRQGAATGNTLTFNLITEIDNIKPKKKGTDQTTVKVDSPCYELERVMLEVVNPFPEAGEFRIILIESSTSTADANNSSTLVKPKEKKVKVVRSKINNGKKRPETPPDVIPMNKILEQQETVAQKNAQIPTLQAFNTPMNSVQLDALGSAEVEVDFLPFHVGERQCSVIFLNENIGEFLYSIEAKALEPLPSYLPYVPSKSSVRISSAAAAGSGRGTFGGDESIIYWKCESGQTLKESLLIPVTNMVKERALIIAAQQQMSNKEMQRRQVTGTIMSCSVTSKTIKNLCNNPDAAVTMAKAIGPVSDVYRVEVDSEFFKVPDMLVMPSPLDARSHCVPQGTRVPKDVNLADGVAELPVQFRAKEPGHYPATITLRSIDDIRVYRIECTVNPEGNTAELEFYAPVHQSVRQEIPIMNVTNNDWPLKATVIGDGFSGPSTLLAKAFMTTKYPLVFKPLREEEINGKLILTNKEDGTEHVFHLTGKGQKPLALDQIRLTCGAKASVIHTVKVPNVTKKKLTYRVESDLPFISGQETVTVLPNQTGTYNFVVTPTKRGKFKGVVAFIAGENPHKEVDSDGEELPQDESGREYHGYRMWYSLEVDVKPPVPERTMTVTCACQKKAVLEVIVRNPTPKEITLTATIKGRDLTGPLMITLPPGEKDVYTLTYAPSQIGETRGSLIFFNEEVGEFWYDLVLKAQSPLPTTLPHMECELGRWTKQTITLNNPTDETLELVPSISNTNNFSLERDNERPIVLRPHSSVEVPLRFMPSCLGEADHLAKVIFMSQQLGEWVFVASGTGLLPRPQAPVSVYTSAGSNTTLIIPFRNPTDSAVLADIVLTDTEAPSTAQECEGLPGPESAFKLLIKHDSGLRVGPKSTLEIPISFAPKEMLNYQAFCTVVVRREDGQQWPYVPQDALGHKLSSMSTGLSEIRWLYPIHGVPESAPVKDNQAAGITCQARDQVEQRLEVTLAGVVPGSSGASSLATRAKTPKDKKPQIPEGVVVGNTMATAEEFSFELSYANDEAKDIIQNSVDMSIARHYRDPATGLVTLIFNVRFVPLKSLDHQVQLLVRAATGGLWKFPLRFTATEPPVDDTVFIEASGLGKASSVGFRLNSQQKHPAVFNAFFEAGSDPEFSVTPQTGELMPGGTAGTLFTVSFLPNVYGKLYDAKLIIQIPDMQWSYCIHGVLPEYRPPRGVSAKPIAGPHPLLTKQSSKKNYVRENLKLVATAVSSPVKGAPLIHTTKVM</sequence>
<dbReference type="Pfam" id="PF00307">
    <property type="entry name" value="CH"/>
    <property type="match status" value="1"/>
</dbReference>
<dbReference type="PROSITE" id="PS50021">
    <property type="entry name" value="CH"/>
    <property type="match status" value="1"/>
</dbReference>
<dbReference type="CDD" id="cd21218">
    <property type="entry name" value="CH_PLS_FIM_rpt2"/>
    <property type="match status" value="1"/>
</dbReference>
<feature type="region of interest" description="Disordered" evidence="6">
    <location>
        <begin position="1631"/>
        <end position="1656"/>
    </location>
</feature>
<dbReference type="Gene3D" id="1.10.418.10">
    <property type="entry name" value="Calponin-like domain"/>
    <property type="match status" value="1"/>
</dbReference>
<dbReference type="InterPro" id="IPR036872">
    <property type="entry name" value="CH_dom_sf"/>
</dbReference>
<gene>
    <name evidence="9" type="primary">LOC101855563</name>
</gene>
<keyword evidence="5" id="KW-0966">Cell projection</keyword>
<feature type="domain" description="Calponin-homology (CH)" evidence="7">
    <location>
        <begin position="1824"/>
        <end position="1947"/>
    </location>
</feature>
<dbReference type="PANTHER" id="PTHR45912">
    <property type="entry name" value="CILIA- AND FLAGELLA-ASSOCIATED PROTEIN 47"/>
    <property type="match status" value="1"/>
</dbReference>
<feature type="compositionally biased region" description="Low complexity" evidence="6">
    <location>
        <begin position="1520"/>
        <end position="1549"/>
    </location>
</feature>
<dbReference type="Proteomes" id="UP000694888">
    <property type="component" value="Unplaced"/>
</dbReference>
<evidence type="ECO:0000256" key="3">
    <source>
        <dbReference type="ARBA" id="ARBA00022490"/>
    </source>
</evidence>
<evidence type="ECO:0000259" key="7">
    <source>
        <dbReference type="PROSITE" id="PS50021"/>
    </source>
</evidence>
<dbReference type="InterPro" id="IPR056343">
    <property type="entry name" value="CFAP47_dom"/>
</dbReference>
<dbReference type="Pfam" id="PF22544">
    <property type="entry name" value="HYDIN_VesB_CFA65-like_Ig"/>
    <property type="match status" value="2"/>
</dbReference>
<dbReference type="InterPro" id="IPR001715">
    <property type="entry name" value="CH_dom"/>
</dbReference>
<keyword evidence="8" id="KW-1185">Reference proteome</keyword>
<dbReference type="Pfam" id="PF26579">
    <property type="entry name" value="Ig_CFAP47"/>
    <property type="match status" value="1"/>
</dbReference>
<proteinExistence type="predicted"/>
<keyword evidence="3" id="KW-0963">Cytoplasm</keyword>
<dbReference type="Pfam" id="PF24529">
    <property type="entry name" value="CFAP47"/>
    <property type="match status" value="1"/>
</dbReference>
<dbReference type="InterPro" id="IPR053879">
    <property type="entry name" value="HYDIN_VesB_CFA65-like_Ig"/>
</dbReference>
<dbReference type="InterPro" id="IPR058952">
    <property type="entry name" value="Ig_CFAP47"/>
</dbReference>
<dbReference type="SUPFAM" id="SSF47576">
    <property type="entry name" value="Calponin-homology domain, CH-domain"/>
    <property type="match status" value="1"/>
</dbReference>
<keyword evidence="9" id="KW-0282">Flagellum</keyword>
<reference evidence="9" key="1">
    <citation type="submission" date="2025-08" db="UniProtKB">
        <authorList>
            <consortium name="RefSeq"/>
        </authorList>
    </citation>
    <scope>IDENTIFICATION</scope>
</reference>
<evidence type="ECO:0000256" key="5">
    <source>
        <dbReference type="ARBA" id="ARBA00023273"/>
    </source>
</evidence>
<dbReference type="SMART" id="SM00033">
    <property type="entry name" value="CH"/>
    <property type="match status" value="1"/>
</dbReference>
<feature type="compositionally biased region" description="Basic and acidic residues" evidence="6">
    <location>
        <begin position="1637"/>
        <end position="1647"/>
    </location>
</feature>
<keyword evidence="4" id="KW-0969">Cilium</keyword>